<name>A0A917H625_9BACL</name>
<keyword evidence="2" id="KW-1185">Reference proteome</keyword>
<dbReference type="InterPro" id="IPR049739">
    <property type="entry name" value="YraL-like"/>
</dbReference>
<dbReference type="AlphaFoldDB" id="A0A917H625"/>
<dbReference type="SUPFAM" id="SSF46689">
    <property type="entry name" value="Homeodomain-like"/>
    <property type="match status" value="1"/>
</dbReference>
<gene>
    <name evidence="1" type="primary">yraL</name>
    <name evidence="1" type="ORF">GCM10010918_24490</name>
</gene>
<sequence>MKYVKADLVFPEALLKEMQKYVHGEMVYIPKPKGIRKKWGEASGGRMNLIRRNEEIRHRFSAGETIDQLSDCFFLSSCSIKKIVYSKK</sequence>
<comment type="caution">
    <text evidence="1">The sequence shown here is derived from an EMBL/GenBank/DDBJ whole genome shotgun (WGS) entry which is preliminary data.</text>
</comment>
<protein>
    <recommendedName>
        <fullName evidence="3">Mor transcription activator domain-containing protein</fullName>
    </recommendedName>
</protein>
<evidence type="ECO:0000313" key="2">
    <source>
        <dbReference type="Proteomes" id="UP000600247"/>
    </source>
</evidence>
<organism evidence="1 2">
    <name type="scientific">Paenibacillus radicis</name>
    <name type="common">ex Gao et al. 2016</name>
    <dbReference type="NCBI Taxonomy" id="1737354"/>
    <lineage>
        <taxon>Bacteria</taxon>
        <taxon>Bacillati</taxon>
        <taxon>Bacillota</taxon>
        <taxon>Bacilli</taxon>
        <taxon>Bacillales</taxon>
        <taxon>Paenibacillaceae</taxon>
        <taxon>Paenibacillus</taxon>
    </lineage>
</organism>
<dbReference type="RefSeq" id="WP_188889471.1">
    <property type="nucleotide sequence ID" value="NZ_BMHY01000004.1"/>
</dbReference>
<dbReference type="NCBIfam" id="NF040785">
    <property type="entry name" value="CD3324_fam"/>
    <property type="match status" value="1"/>
</dbReference>
<dbReference type="EMBL" id="BMHY01000004">
    <property type="protein sequence ID" value="GGG68628.1"/>
    <property type="molecule type" value="Genomic_DNA"/>
</dbReference>
<accession>A0A917H625</accession>
<dbReference type="InterPro" id="IPR009057">
    <property type="entry name" value="Homeodomain-like_sf"/>
</dbReference>
<proteinExistence type="predicted"/>
<evidence type="ECO:0008006" key="3">
    <source>
        <dbReference type="Google" id="ProtNLM"/>
    </source>
</evidence>
<reference evidence="1 2" key="1">
    <citation type="journal article" date="2014" name="Int. J. Syst. Evol. Microbiol.">
        <title>Complete genome sequence of Corynebacterium casei LMG S-19264T (=DSM 44701T), isolated from a smear-ripened cheese.</title>
        <authorList>
            <consortium name="US DOE Joint Genome Institute (JGI-PGF)"/>
            <person name="Walter F."/>
            <person name="Albersmeier A."/>
            <person name="Kalinowski J."/>
            <person name="Ruckert C."/>
        </authorList>
    </citation>
    <scope>NUCLEOTIDE SEQUENCE [LARGE SCALE GENOMIC DNA]</scope>
    <source>
        <strain evidence="1 2">CGMCC 1.15286</strain>
    </source>
</reference>
<evidence type="ECO:0000313" key="1">
    <source>
        <dbReference type="EMBL" id="GGG68628.1"/>
    </source>
</evidence>
<dbReference type="Proteomes" id="UP000600247">
    <property type="component" value="Unassembled WGS sequence"/>
</dbReference>